<dbReference type="InterPro" id="IPR017871">
    <property type="entry name" value="ABC_transporter-like_CS"/>
</dbReference>
<dbReference type="InterPro" id="IPR012340">
    <property type="entry name" value="NA-bd_OB-fold"/>
</dbReference>
<dbReference type="SUPFAM" id="SSF50331">
    <property type="entry name" value="MOP-like"/>
    <property type="match status" value="1"/>
</dbReference>
<accession>A0A6J6E7J1</accession>
<dbReference type="AlphaFoldDB" id="A0A6J6E7J1"/>
<dbReference type="GO" id="GO:0005524">
    <property type="term" value="F:ATP binding"/>
    <property type="evidence" value="ECO:0007669"/>
    <property type="project" value="UniProtKB-KW"/>
</dbReference>
<evidence type="ECO:0000313" key="8">
    <source>
        <dbReference type="EMBL" id="CAB4571214.1"/>
    </source>
</evidence>
<evidence type="ECO:0000256" key="3">
    <source>
        <dbReference type="ARBA" id="ARBA00022741"/>
    </source>
</evidence>
<name>A0A6J6E7J1_9ZZZZ</name>
<dbReference type="InterPro" id="IPR015855">
    <property type="entry name" value="ABC_transpr_MalK-like"/>
</dbReference>
<dbReference type="SUPFAM" id="SSF52540">
    <property type="entry name" value="P-loop containing nucleoside triphosphate hydrolases"/>
    <property type="match status" value="1"/>
</dbReference>
<dbReference type="InterPro" id="IPR013611">
    <property type="entry name" value="Transp-assoc_OB_typ2"/>
</dbReference>
<dbReference type="PANTHER" id="PTHR43875:SF15">
    <property type="entry name" value="TREHALOSE IMPORT ATP-BINDING PROTEIN SUGC"/>
    <property type="match status" value="1"/>
</dbReference>
<dbReference type="PROSITE" id="PS00211">
    <property type="entry name" value="ABC_TRANSPORTER_1"/>
    <property type="match status" value="1"/>
</dbReference>
<keyword evidence="5" id="KW-1278">Translocase</keyword>
<dbReference type="EMBL" id="CAEZSR010000097">
    <property type="protein sequence ID" value="CAB4571214.1"/>
    <property type="molecule type" value="Genomic_DNA"/>
</dbReference>
<keyword evidence="2" id="KW-1003">Cell membrane</keyword>
<dbReference type="InterPro" id="IPR027417">
    <property type="entry name" value="P-loop_NTPase"/>
</dbReference>
<evidence type="ECO:0000259" key="7">
    <source>
        <dbReference type="PROSITE" id="PS50893"/>
    </source>
</evidence>
<dbReference type="InterPro" id="IPR003439">
    <property type="entry name" value="ABC_transporter-like_ATP-bd"/>
</dbReference>
<dbReference type="SMART" id="SM00382">
    <property type="entry name" value="AAA"/>
    <property type="match status" value="1"/>
</dbReference>
<keyword evidence="4" id="KW-0067">ATP-binding</keyword>
<reference evidence="8" key="1">
    <citation type="submission" date="2020-05" db="EMBL/GenBank/DDBJ databases">
        <authorList>
            <person name="Chiriac C."/>
            <person name="Salcher M."/>
            <person name="Ghai R."/>
            <person name="Kavagutti S V."/>
        </authorList>
    </citation>
    <scope>NUCLEOTIDE SEQUENCE</scope>
</reference>
<dbReference type="GO" id="GO:0008643">
    <property type="term" value="P:carbohydrate transport"/>
    <property type="evidence" value="ECO:0007669"/>
    <property type="project" value="InterPro"/>
</dbReference>
<dbReference type="Gene3D" id="2.40.50.140">
    <property type="entry name" value="Nucleic acid-binding proteins"/>
    <property type="match status" value="1"/>
</dbReference>
<keyword evidence="6" id="KW-0472">Membrane</keyword>
<dbReference type="GO" id="GO:0055052">
    <property type="term" value="C:ATP-binding cassette (ABC) transporter complex, substrate-binding subunit-containing"/>
    <property type="evidence" value="ECO:0007669"/>
    <property type="project" value="TreeGrafter"/>
</dbReference>
<proteinExistence type="predicted"/>
<dbReference type="InterPro" id="IPR003593">
    <property type="entry name" value="AAA+_ATPase"/>
</dbReference>
<dbReference type="GO" id="GO:0140359">
    <property type="term" value="F:ABC-type transporter activity"/>
    <property type="evidence" value="ECO:0007669"/>
    <property type="project" value="InterPro"/>
</dbReference>
<organism evidence="8">
    <name type="scientific">freshwater metagenome</name>
    <dbReference type="NCBI Taxonomy" id="449393"/>
    <lineage>
        <taxon>unclassified sequences</taxon>
        <taxon>metagenomes</taxon>
        <taxon>ecological metagenomes</taxon>
    </lineage>
</organism>
<dbReference type="PANTHER" id="PTHR43875">
    <property type="entry name" value="MALTODEXTRIN IMPORT ATP-BINDING PROTEIN MSMX"/>
    <property type="match status" value="1"/>
</dbReference>
<evidence type="ECO:0000256" key="6">
    <source>
        <dbReference type="ARBA" id="ARBA00023136"/>
    </source>
</evidence>
<dbReference type="GO" id="GO:0016887">
    <property type="term" value="F:ATP hydrolysis activity"/>
    <property type="evidence" value="ECO:0007669"/>
    <property type="project" value="InterPro"/>
</dbReference>
<keyword evidence="3" id="KW-0547">Nucleotide-binding</keyword>
<dbReference type="CDD" id="cd03301">
    <property type="entry name" value="ABC_MalK_N"/>
    <property type="match status" value="1"/>
</dbReference>
<dbReference type="InterPro" id="IPR047641">
    <property type="entry name" value="ABC_transpr_MalK/UgpC-like"/>
</dbReference>
<gene>
    <name evidence="8" type="ORF">UFOPK1493_02407</name>
</gene>
<dbReference type="Gene3D" id="3.40.50.300">
    <property type="entry name" value="P-loop containing nucleotide triphosphate hydrolases"/>
    <property type="match status" value="1"/>
</dbReference>
<evidence type="ECO:0000256" key="1">
    <source>
        <dbReference type="ARBA" id="ARBA00022448"/>
    </source>
</evidence>
<dbReference type="PROSITE" id="PS50893">
    <property type="entry name" value="ABC_TRANSPORTER_2"/>
    <property type="match status" value="1"/>
</dbReference>
<protein>
    <submittedName>
        <fullName evidence="8">Unannotated protein</fullName>
    </submittedName>
</protein>
<evidence type="ECO:0000256" key="4">
    <source>
        <dbReference type="ARBA" id="ARBA00022840"/>
    </source>
</evidence>
<dbReference type="InterPro" id="IPR008995">
    <property type="entry name" value="Mo/tungstate-bd_C_term_dom"/>
</dbReference>
<keyword evidence="1" id="KW-0813">Transport</keyword>
<dbReference type="Pfam" id="PF00005">
    <property type="entry name" value="ABC_tran"/>
    <property type="match status" value="1"/>
</dbReference>
<evidence type="ECO:0000256" key="2">
    <source>
        <dbReference type="ARBA" id="ARBA00022475"/>
    </source>
</evidence>
<dbReference type="Gene3D" id="2.40.50.100">
    <property type="match status" value="1"/>
</dbReference>
<evidence type="ECO:0000256" key="5">
    <source>
        <dbReference type="ARBA" id="ARBA00022967"/>
    </source>
</evidence>
<dbReference type="Pfam" id="PF08402">
    <property type="entry name" value="TOBE_2"/>
    <property type="match status" value="1"/>
</dbReference>
<sequence length="365" mass="39232">MAYCADVADVRLTSLTKSFDGVTAVDDVSLHIADHDFMILLGPSGCGKSTLLRMIAGLEDPTAGDVEIGGTRVNDVEPKQRDVAMVFQSYALYPHKTVQANIEFPLKVRGVAKPERAEQARAAAATLGLTEYLGRKPGQLSGGQRQRVALARAIVRRPAVFCMDEPLSNLDAKLRGETRAELVALHARLASTFVYVTHDQVEAMTMGSHVAVMNRGRIEQVGTPQEVYARPASVFVAQFIGTPPMNVLPAGVVEVGPWLVGIRPEHVTVDRSPAAPTEGSSSVEPSDTAATVTLVEHLGHETLVHARVDSGLGQEVPVVVARLDARDPAPAMGERVTLRFPAEHLHRFHADTGRRVDERAAEVGA</sequence>
<dbReference type="FunFam" id="3.40.50.300:FF:000042">
    <property type="entry name" value="Maltose/maltodextrin ABC transporter, ATP-binding protein"/>
    <property type="match status" value="1"/>
</dbReference>
<feature type="domain" description="ABC transporter" evidence="7">
    <location>
        <begin position="10"/>
        <end position="240"/>
    </location>
</feature>